<keyword evidence="1" id="KW-0472">Membrane</keyword>
<dbReference type="EMBL" id="AOLN01000009">
    <property type="protein sequence ID" value="ELZ96031.1"/>
    <property type="molecule type" value="Genomic_DNA"/>
</dbReference>
<keyword evidence="1" id="KW-0812">Transmembrane</keyword>
<evidence type="ECO:0000313" key="3">
    <source>
        <dbReference type="Proteomes" id="UP000011550"/>
    </source>
</evidence>
<feature type="transmembrane region" description="Helical" evidence="1">
    <location>
        <begin position="68"/>
        <end position="98"/>
    </location>
</feature>
<gene>
    <name evidence="2" type="ORF">C440_05557</name>
</gene>
<feature type="transmembrane region" description="Helical" evidence="1">
    <location>
        <begin position="148"/>
        <end position="165"/>
    </location>
</feature>
<evidence type="ECO:0000256" key="1">
    <source>
        <dbReference type="SAM" id="Phobius"/>
    </source>
</evidence>
<comment type="caution">
    <text evidence="2">The sequence shown here is derived from an EMBL/GenBank/DDBJ whole genome shotgun (WGS) entry which is preliminary data.</text>
</comment>
<accession>M0IH14</accession>
<dbReference type="RefSeq" id="WP_008319054.1">
    <property type="nucleotide sequence ID" value="NZ_AOLN01000009.1"/>
</dbReference>
<sequence length="176" mass="19263">MAVDSGSLVLPLIVLVIVELSGVARDVDLKKAVLSDYPPILFSFLDGGMEIIPRFGRFNFIHGMNTTLILFGVLLLSGDTLGLALLSSMILFVVWVALPLLEVKEYDDILATGTSPTSIHWHLGSGVIAIPYTVVYERYLENSEFARPLLVFVFIFAAGVLLINLETELEAAYSDT</sequence>
<dbReference type="AlphaFoldDB" id="M0IH14"/>
<name>M0IH14_9EURY</name>
<feature type="transmembrane region" description="Helical" evidence="1">
    <location>
        <begin position="6"/>
        <end position="24"/>
    </location>
</feature>
<keyword evidence="1" id="KW-1133">Transmembrane helix</keyword>
<keyword evidence="3" id="KW-1185">Reference proteome</keyword>
<organism evidence="2 3">
    <name type="scientific">Haloferax mucosum ATCC BAA-1512</name>
    <dbReference type="NCBI Taxonomy" id="662479"/>
    <lineage>
        <taxon>Archaea</taxon>
        <taxon>Methanobacteriati</taxon>
        <taxon>Methanobacteriota</taxon>
        <taxon>Stenosarchaea group</taxon>
        <taxon>Halobacteria</taxon>
        <taxon>Halobacteriales</taxon>
        <taxon>Haloferacaceae</taxon>
        <taxon>Haloferax</taxon>
    </lineage>
</organism>
<feature type="transmembrane region" description="Helical" evidence="1">
    <location>
        <begin position="118"/>
        <end position="136"/>
    </location>
</feature>
<dbReference type="OrthoDB" id="381596at2157"/>
<proteinExistence type="predicted"/>
<protein>
    <submittedName>
        <fullName evidence="2">Uncharacterized protein</fullName>
    </submittedName>
</protein>
<reference evidence="2 3" key="1">
    <citation type="journal article" date="2014" name="PLoS Genet.">
        <title>Phylogenetically driven sequencing of extremely halophilic archaea reveals strategies for static and dynamic osmo-response.</title>
        <authorList>
            <person name="Becker E.A."/>
            <person name="Seitzer P.M."/>
            <person name="Tritt A."/>
            <person name="Larsen D."/>
            <person name="Krusor M."/>
            <person name="Yao A.I."/>
            <person name="Wu D."/>
            <person name="Madern D."/>
            <person name="Eisen J.A."/>
            <person name="Darling A.E."/>
            <person name="Facciotti M.T."/>
        </authorList>
    </citation>
    <scope>NUCLEOTIDE SEQUENCE [LARGE SCALE GENOMIC DNA]</scope>
    <source>
        <strain evidence="2 3">ATCC BAA-1512</strain>
    </source>
</reference>
<evidence type="ECO:0000313" key="2">
    <source>
        <dbReference type="EMBL" id="ELZ96031.1"/>
    </source>
</evidence>
<dbReference type="Proteomes" id="UP000011550">
    <property type="component" value="Unassembled WGS sequence"/>
</dbReference>